<comment type="similarity">
    <text evidence="1">Belongs to the ABC transporter superfamily.</text>
</comment>
<comment type="caution">
    <text evidence="6">The sequence shown here is derived from an EMBL/GenBank/DDBJ whole genome shotgun (WGS) entry which is preliminary data.</text>
</comment>
<name>A0A423PWY5_9GAMM</name>
<evidence type="ECO:0000256" key="1">
    <source>
        <dbReference type="ARBA" id="ARBA00005417"/>
    </source>
</evidence>
<dbReference type="Proteomes" id="UP000285310">
    <property type="component" value="Unassembled WGS sequence"/>
</dbReference>
<dbReference type="RefSeq" id="WP_123657620.1">
    <property type="nucleotide sequence ID" value="NZ_AYKG01000012.1"/>
</dbReference>
<dbReference type="OrthoDB" id="9781337at2"/>
<dbReference type="PANTHER" id="PTHR43335:SF11">
    <property type="entry name" value="ABC TRANSPORTER RELATED"/>
    <property type="match status" value="1"/>
</dbReference>
<dbReference type="Gene3D" id="3.40.50.300">
    <property type="entry name" value="P-loop containing nucleotide triphosphate hydrolases"/>
    <property type="match status" value="1"/>
</dbReference>
<evidence type="ECO:0000313" key="7">
    <source>
        <dbReference type="Proteomes" id="UP000285310"/>
    </source>
</evidence>
<dbReference type="AlphaFoldDB" id="A0A423PWY5"/>
<evidence type="ECO:0000313" key="6">
    <source>
        <dbReference type="EMBL" id="ROO30071.1"/>
    </source>
</evidence>
<organism evidence="6 7">
    <name type="scientific">Salinisphaera japonica YTM-1</name>
    <dbReference type="NCBI Taxonomy" id="1209778"/>
    <lineage>
        <taxon>Bacteria</taxon>
        <taxon>Pseudomonadati</taxon>
        <taxon>Pseudomonadota</taxon>
        <taxon>Gammaproteobacteria</taxon>
        <taxon>Salinisphaerales</taxon>
        <taxon>Salinisphaeraceae</taxon>
        <taxon>Salinisphaera</taxon>
    </lineage>
</organism>
<reference evidence="6 7" key="1">
    <citation type="submission" date="2013-10" db="EMBL/GenBank/DDBJ databases">
        <title>Salinisphaera japonica YTM-1 Genome Sequencing.</title>
        <authorList>
            <person name="Lai Q."/>
            <person name="Li C."/>
            <person name="Shao Z."/>
        </authorList>
    </citation>
    <scope>NUCLEOTIDE SEQUENCE [LARGE SCALE GENOMIC DNA]</scope>
    <source>
        <strain evidence="6 7">YTM-1</strain>
    </source>
</reference>
<dbReference type="GO" id="GO:0005524">
    <property type="term" value="F:ATP binding"/>
    <property type="evidence" value="ECO:0007669"/>
    <property type="project" value="UniProtKB-KW"/>
</dbReference>
<evidence type="ECO:0000259" key="5">
    <source>
        <dbReference type="PROSITE" id="PS50893"/>
    </source>
</evidence>
<dbReference type="SMART" id="SM00382">
    <property type="entry name" value="AAA"/>
    <property type="match status" value="1"/>
</dbReference>
<keyword evidence="7" id="KW-1185">Reference proteome</keyword>
<dbReference type="EMBL" id="AYKG01000012">
    <property type="protein sequence ID" value="ROO30071.1"/>
    <property type="molecule type" value="Genomic_DNA"/>
</dbReference>
<keyword evidence="2" id="KW-0813">Transport</keyword>
<dbReference type="PANTHER" id="PTHR43335">
    <property type="entry name" value="ABC TRANSPORTER, ATP-BINDING PROTEIN"/>
    <property type="match status" value="1"/>
</dbReference>
<evidence type="ECO:0000256" key="4">
    <source>
        <dbReference type="ARBA" id="ARBA00022840"/>
    </source>
</evidence>
<feature type="domain" description="ABC transporter" evidence="5">
    <location>
        <begin position="7"/>
        <end position="236"/>
    </location>
</feature>
<keyword evidence="4" id="KW-0067">ATP-binding</keyword>
<dbReference type="CDD" id="cd03230">
    <property type="entry name" value="ABC_DR_subfamily_A"/>
    <property type="match status" value="1"/>
</dbReference>
<dbReference type="SUPFAM" id="SSF52540">
    <property type="entry name" value="P-loop containing nucleoside triphosphate hydrolases"/>
    <property type="match status" value="1"/>
</dbReference>
<gene>
    <name evidence="6" type="ORF">SAJA_05425</name>
</gene>
<dbReference type="GO" id="GO:0016887">
    <property type="term" value="F:ATP hydrolysis activity"/>
    <property type="evidence" value="ECO:0007669"/>
    <property type="project" value="InterPro"/>
</dbReference>
<proteinExistence type="inferred from homology"/>
<dbReference type="InterPro" id="IPR027417">
    <property type="entry name" value="P-loop_NTPase"/>
</dbReference>
<evidence type="ECO:0000256" key="3">
    <source>
        <dbReference type="ARBA" id="ARBA00022741"/>
    </source>
</evidence>
<accession>A0A423PWY5</accession>
<dbReference type="Pfam" id="PF00005">
    <property type="entry name" value="ABC_tran"/>
    <property type="match status" value="1"/>
</dbReference>
<dbReference type="InterPro" id="IPR003593">
    <property type="entry name" value="AAA+_ATPase"/>
</dbReference>
<protein>
    <submittedName>
        <fullName evidence="6">ABC transporter</fullName>
    </submittedName>
</protein>
<dbReference type="PROSITE" id="PS50893">
    <property type="entry name" value="ABC_TRANSPORTER_2"/>
    <property type="match status" value="1"/>
</dbReference>
<evidence type="ECO:0000256" key="2">
    <source>
        <dbReference type="ARBA" id="ARBA00022448"/>
    </source>
</evidence>
<dbReference type="InterPro" id="IPR003439">
    <property type="entry name" value="ABC_transporter-like_ATP-bd"/>
</dbReference>
<keyword evidence="3" id="KW-0547">Nucleotide-binding</keyword>
<dbReference type="InParanoid" id="A0A423PWY5"/>
<sequence length="312" mass="33014">MDNTPLLEATGLVRHYGRHPGVADIDLSVAPGDVVGLLGVNGAGKSTILQLLAGTLAPHAGRIRIAGHDLARAPSRAKRHIGYLAERPALYGELTVDESLDLAARLQQIPRAARLDAVASAKHDTGLADIGRRLVGGLSKGTAQRVGLAQAIVHRPALLLLDEPTSGLDPSQLRGMRELIARLSADHAVILSSHLLAEIQAVATRTVIVAGGRIVLDGPMSDDETRWIEMTCLRAPAPDALTGFTEIQAAEPMGAGRVRLRGAPGTDIRARVVELSVIHNWGLVGLRASGNDLEHRFMTATGQTPARHEARP</sequence>